<comment type="subcellular location">
    <subcellularLocation>
        <location evidence="1">Membrane</location>
        <topology evidence="1">Multi-pass membrane protein</topology>
    </subcellularLocation>
</comment>
<evidence type="ECO:0000256" key="2">
    <source>
        <dbReference type="ARBA" id="ARBA00022692"/>
    </source>
</evidence>
<feature type="transmembrane region" description="Helical" evidence="9">
    <location>
        <begin position="126"/>
        <end position="144"/>
    </location>
</feature>
<dbReference type="EMBL" id="QZBS01000110">
    <property type="protein sequence ID" value="THZ72895.1"/>
    <property type="molecule type" value="Genomic_DNA"/>
</dbReference>
<dbReference type="CDD" id="cd17323">
    <property type="entry name" value="MFS_Tpo1_MDR_like"/>
    <property type="match status" value="1"/>
</dbReference>
<dbReference type="InterPro" id="IPR011701">
    <property type="entry name" value="MFS"/>
</dbReference>
<dbReference type="GO" id="GO:1990961">
    <property type="term" value="P:xenobiotic detoxification by transmembrane export across the plasma membrane"/>
    <property type="evidence" value="ECO:0007669"/>
    <property type="project" value="TreeGrafter"/>
</dbReference>
<gene>
    <name evidence="11" type="ORF">D6C85_04415</name>
</gene>
<dbReference type="InterPro" id="IPR036259">
    <property type="entry name" value="MFS_trans_sf"/>
</dbReference>
<dbReference type="InterPro" id="IPR001958">
    <property type="entry name" value="Tet-R_TetA/multi-R_MdtG-like"/>
</dbReference>
<comment type="caution">
    <text evidence="11">The sequence shown here is derived from an EMBL/GenBank/DDBJ whole genome shotgun (WGS) entry which is preliminary data.</text>
</comment>
<keyword evidence="2 9" id="KW-0812">Transmembrane</keyword>
<feature type="transmembrane region" description="Helical" evidence="9">
    <location>
        <begin position="494"/>
        <end position="514"/>
    </location>
</feature>
<dbReference type="GO" id="GO:0042910">
    <property type="term" value="F:xenobiotic transmembrane transporter activity"/>
    <property type="evidence" value="ECO:0007669"/>
    <property type="project" value="InterPro"/>
</dbReference>
<dbReference type="GO" id="GO:0015244">
    <property type="term" value="F:fluconazole transmembrane transporter activity"/>
    <property type="evidence" value="ECO:0007669"/>
    <property type="project" value="TreeGrafter"/>
</dbReference>
<evidence type="ECO:0000256" key="9">
    <source>
        <dbReference type="SAM" id="Phobius"/>
    </source>
</evidence>
<evidence type="ECO:0000256" key="6">
    <source>
        <dbReference type="ARBA" id="ARBA00053977"/>
    </source>
</evidence>
<evidence type="ECO:0000256" key="3">
    <source>
        <dbReference type="ARBA" id="ARBA00022989"/>
    </source>
</evidence>
<dbReference type="InterPro" id="IPR020846">
    <property type="entry name" value="MFS_dom"/>
</dbReference>
<keyword evidence="4 9" id="KW-0472">Membrane</keyword>
<dbReference type="NCBIfam" id="TIGR00880">
    <property type="entry name" value="2_A_01_02"/>
    <property type="match status" value="1"/>
</dbReference>
<feature type="domain" description="Major facilitator superfamily (MFS) profile" evidence="10">
    <location>
        <begin position="82"/>
        <end position="518"/>
    </location>
</feature>
<proteinExistence type="inferred from homology"/>
<name>A0A4S9X2F2_AURPU</name>
<keyword evidence="3 9" id="KW-1133">Transmembrane helix</keyword>
<evidence type="ECO:0000256" key="8">
    <source>
        <dbReference type="ARBA" id="ARBA00077167"/>
    </source>
</evidence>
<dbReference type="FunFam" id="1.20.1250.20:FF:000011">
    <property type="entry name" value="MFS multidrug transporter, putative"/>
    <property type="match status" value="1"/>
</dbReference>
<comment type="similarity">
    <text evidence="5">Belongs to the major facilitator superfamily. CAR1 family.</text>
</comment>
<evidence type="ECO:0000256" key="7">
    <source>
        <dbReference type="ARBA" id="ARBA00069139"/>
    </source>
</evidence>
<evidence type="ECO:0000313" key="11">
    <source>
        <dbReference type="EMBL" id="THZ72895.1"/>
    </source>
</evidence>
<feature type="transmembrane region" description="Helical" evidence="9">
    <location>
        <begin position="249"/>
        <end position="273"/>
    </location>
</feature>
<dbReference type="PROSITE" id="PS50850">
    <property type="entry name" value="MFS"/>
    <property type="match status" value="1"/>
</dbReference>
<feature type="transmembrane region" description="Helical" evidence="9">
    <location>
        <begin position="470"/>
        <end position="488"/>
    </location>
</feature>
<dbReference type="PANTHER" id="PTHR23502">
    <property type="entry name" value="MAJOR FACILITATOR SUPERFAMILY"/>
    <property type="match status" value="1"/>
</dbReference>
<evidence type="ECO:0000313" key="12">
    <source>
        <dbReference type="Proteomes" id="UP000309734"/>
    </source>
</evidence>
<dbReference type="GO" id="GO:0005886">
    <property type="term" value="C:plasma membrane"/>
    <property type="evidence" value="ECO:0007669"/>
    <property type="project" value="UniProtKB-ARBA"/>
</dbReference>
<organism evidence="11 12">
    <name type="scientific">Aureobasidium pullulans</name>
    <name type="common">Black yeast</name>
    <name type="synonym">Pullularia pullulans</name>
    <dbReference type="NCBI Taxonomy" id="5580"/>
    <lineage>
        <taxon>Eukaryota</taxon>
        <taxon>Fungi</taxon>
        <taxon>Dikarya</taxon>
        <taxon>Ascomycota</taxon>
        <taxon>Pezizomycotina</taxon>
        <taxon>Dothideomycetes</taxon>
        <taxon>Dothideomycetidae</taxon>
        <taxon>Dothideales</taxon>
        <taxon>Saccotheciaceae</taxon>
        <taxon>Aureobasidium</taxon>
    </lineage>
</organism>
<dbReference type="AlphaFoldDB" id="A0A4S9X2F2"/>
<protein>
    <recommendedName>
        <fullName evidence="7">Cercosporin MFS transporter CTB4</fullName>
    </recommendedName>
    <alternativeName>
        <fullName evidence="8">Cercosporin toxin biosynthesis cluster protein 4</fullName>
    </alternativeName>
</protein>
<dbReference type="Gene3D" id="1.20.1250.20">
    <property type="entry name" value="MFS general substrate transporter like domains"/>
    <property type="match status" value="1"/>
</dbReference>
<dbReference type="SUPFAM" id="SSF103473">
    <property type="entry name" value="MFS general substrate transporter"/>
    <property type="match status" value="1"/>
</dbReference>
<feature type="transmembrane region" description="Helical" evidence="9">
    <location>
        <begin position="156"/>
        <end position="175"/>
    </location>
</feature>
<feature type="transmembrane region" description="Helical" evidence="9">
    <location>
        <begin position="181"/>
        <end position="203"/>
    </location>
</feature>
<evidence type="ECO:0000256" key="4">
    <source>
        <dbReference type="ARBA" id="ARBA00023136"/>
    </source>
</evidence>
<feature type="transmembrane region" description="Helical" evidence="9">
    <location>
        <begin position="428"/>
        <end position="450"/>
    </location>
</feature>
<evidence type="ECO:0000259" key="10">
    <source>
        <dbReference type="PROSITE" id="PS50850"/>
    </source>
</evidence>
<reference evidence="11 12" key="1">
    <citation type="submission" date="2018-10" db="EMBL/GenBank/DDBJ databases">
        <title>Fifty Aureobasidium pullulans genomes reveal a recombining polyextremotolerant generalist.</title>
        <authorList>
            <person name="Gostincar C."/>
            <person name="Turk M."/>
            <person name="Zajc J."/>
            <person name="Gunde-Cimerman N."/>
        </authorList>
    </citation>
    <scope>NUCLEOTIDE SEQUENCE [LARGE SCALE GENOMIC DNA]</scope>
    <source>
        <strain evidence="11 12">EXF-3519</strain>
    </source>
</reference>
<feature type="transmembrane region" description="Helical" evidence="9">
    <location>
        <begin position="215"/>
        <end position="237"/>
    </location>
</feature>
<sequence>MTDLFLDTLAGQIIRGVSGGRLCSLQDPTVINRPTHKHNDDSLASFDGQTVSTISVKEKGADFELVSWYGDDDPANPQNWSSVKKVFVTFLICFLTVSIYIGSAIYTGGEQGVMEKFHVSQTVATLGLTLFVLGYAIGPMFLAPLAEAPPIGRKPVYLVTLFIFVVLNFPVIYAPNIATLLVFRFLTGFIGSPVLATGGASLADIWPRKKVAYAIGIWGVAAVCGPVLGPLVGGFAAQHETWRWTIWELVWLSGFCLILLIFTLPETSANTILYKRAKRLRKLTGNPNLKSQADLATENMQIKDVVSASFYRPFQLCFSQPILLVTNAYLALVYALLFTWFEAFPIVFTEIYHFNLGENGLAFLCIMVGAIIVMIPYCVWLYMVQEKQFDEQGNIAPENRLPPAIVGSFFIPICMFVFGWSSRESVHWIVPMIGAAFFPMGAVLLFNAILNYQADAYPEYVGSVLAGNDLIRCSVGSVFPLFAPHMFHQLGVDWASSLLGFLAIAFVPIPYLLYKPGPKLKVNSITEAVLFGFIAHQTPRICCSSRRTQSRGSASSQSKSAFAIAVEILIQVLAYKTPRAMSVTS</sequence>
<accession>A0A4S9X2F2</accession>
<feature type="transmembrane region" description="Helical" evidence="9">
    <location>
        <begin position="361"/>
        <end position="383"/>
    </location>
</feature>
<comment type="function">
    <text evidence="6">MFS transporter; part of the gene cluster that mediates the biosynthesis of cercosporin, a light-activated, non-host-selective toxin. The perylenequinone chromophore of cercosporin absorbs light energy to attain an electronically-activated triplet state and produces active oxygen species such as the hydroxyl radical, superoxide, hydrogen peroxide or singlet oxygen upon reaction with oxygen molecules. These reactive oxygen species cause damage to various cellular components including lipids, proteins and nucleic acids. Responsible for secretion and accumulation of cercosporin, but does not play any roles in self-protection against the toxicity of cercosporin.</text>
</comment>
<dbReference type="Pfam" id="PF07690">
    <property type="entry name" value="MFS_1"/>
    <property type="match status" value="1"/>
</dbReference>
<dbReference type="Proteomes" id="UP000309734">
    <property type="component" value="Unassembled WGS sequence"/>
</dbReference>
<feature type="transmembrane region" description="Helical" evidence="9">
    <location>
        <begin position="404"/>
        <end position="422"/>
    </location>
</feature>
<feature type="transmembrane region" description="Helical" evidence="9">
    <location>
        <begin position="86"/>
        <end position="106"/>
    </location>
</feature>
<feature type="transmembrane region" description="Helical" evidence="9">
    <location>
        <begin position="322"/>
        <end position="341"/>
    </location>
</feature>
<dbReference type="PANTHER" id="PTHR23502:SF23">
    <property type="entry name" value="FLUCONAZOLE RESISTANCE PROTEIN 1"/>
    <property type="match status" value="1"/>
</dbReference>
<evidence type="ECO:0000256" key="5">
    <source>
        <dbReference type="ARBA" id="ARBA00038347"/>
    </source>
</evidence>
<evidence type="ECO:0000256" key="1">
    <source>
        <dbReference type="ARBA" id="ARBA00004141"/>
    </source>
</evidence>